<dbReference type="EMBL" id="JAQGDS010000011">
    <property type="protein sequence ID" value="KAJ6257401.1"/>
    <property type="molecule type" value="Genomic_DNA"/>
</dbReference>
<dbReference type="Proteomes" id="UP001221413">
    <property type="component" value="Unassembled WGS sequence"/>
</dbReference>
<gene>
    <name evidence="1" type="ORF">Dda_8290</name>
</gene>
<protein>
    <submittedName>
        <fullName evidence="1">Uncharacterized protein</fullName>
    </submittedName>
</protein>
<accession>A0AAD6IV66</accession>
<reference evidence="1" key="1">
    <citation type="submission" date="2023-01" db="EMBL/GenBank/DDBJ databases">
        <title>The chitinases involved in constricting ring structure development in the nematode-trapping fungus Drechslerella dactyloides.</title>
        <authorList>
            <person name="Wang R."/>
            <person name="Zhang L."/>
            <person name="Tang P."/>
            <person name="Li S."/>
            <person name="Liang L."/>
        </authorList>
    </citation>
    <scope>NUCLEOTIDE SEQUENCE</scope>
    <source>
        <strain evidence="1">YMF1.00031</strain>
    </source>
</reference>
<organism evidence="1 2">
    <name type="scientific">Drechslerella dactyloides</name>
    <name type="common">Nematode-trapping fungus</name>
    <name type="synonym">Arthrobotrys dactyloides</name>
    <dbReference type="NCBI Taxonomy" id="74499"/>
    <lineage>
        <taxon>Eukaryota</taxon>
        <taxon>Fungi</taxon>
        <taxon>Dikarya</taxon>
        <taxon>Ascomycota</taxon>
        <taxon>Pezizomycotina</taxon>
        <taxon>Orbiliomycetes</taxon>
        <taxon>Orbiliales</taxon>
        <taxon>Orbiliaceae</taxon>
        <taxon>Drechslerella</taxon>
    </lineage>
</organism>
<comment type="caution">
    <text evidence="1">The sequence shown here is derived from an EMBL/GenBank/DDBJ whole genome shotgun (WGS) entry which is preliminary data.</text>
</comment>
<sequence>MTTVEVQGHGPGQVRTSIDQELNLWSRVNVPETRAGKEARRGNRRLANTTIFCIYMGHDRG</sequence>
<evidence type="ECO:0000313" key="2">
    <source>
        <dbReference type="Proteomes" id="UP001221413"/>
    </source>
</evidence>
<evidence type="ECO:0000313" key="1">
    <source>
        <dbReference type="EMBL" id="KAJ6257401.1"/>
    </source>
</evidence>
<name>A0AAD6IV66_DREDA</name>
<proteinExistence type="predicted"/>
<keyword evidence="2" id="KW-1185">Reference proteome</keyword>
<dbReference type="AlphaFoldDB" id="A0AAD6IV66"/>